<sequence>MYSIPSDWDQLIIFEMLLIYVPDNRLTEMVVAFIQLNHNWIWAGSGSDHTAIKKEQCISSETLQQFCRTNNLTGFKVPKRYIRWGKKFPLTTSGKLRRDQLKSEIMLKSIPSNL</sequence>
<gene>
    <name evidence="1" type="ORF">SSX86_029373</name>
</gene>
<organism evidence="1 2">
    <name type="scientific">Deinandra increscens subsp. villosa</name>
    <dbReference type="NCBI Taxonomy" id="3103831"/>
    <lineage>
        <taxon>Eukaryota</taxon>
        <taxon>Viridiplantae</taxon>
        <taxon>Streptophyta</taxon>
        <taxon>Embryophyta</taxon>
        <taxon>Tracheophyta</taxon>
        <taxon>Spermatophyta</taxon>
        <taxon>Magnoliopsida</taxon>
        <taxon>eudicotyledons</taxon>
        <taxon>Gunneridae</taxon>
        <taxon>Pentapetalae</taxon>
        <taxon>asterids</taxon>
        <taxon>campanulids</taxon>
        <taxon>Asterales</taxon>
        <taxon>Asteraceae</taxon>
        <taxon>Asteroideae</taxon>
        <taxon>Heliantheae alliance</taxon>
        <taxon>Madieae</taxon>
        <taxon>Madiinae</taxon>
        <taxon>Deinandra</taxon>
    </lineage>
</organism>
<protein>
    <submittedName>
        <fullName evidence="1">Uncharacterized protein</fullName>
    </submittedName>
</protein>
<dbReference type="EMBL" id="JBCNJP010000027">
    <property type="protein sequence ID" value="KAK9052743.1"/>
    <property type="molecule type" value="Genomic_DNA"/>
</dbReference>
<evidence type="ECO:0000313" key="1">
    <source>
        <dbReference type="EMBL" id="KAK9052743.1"/>
    </source>
</evidence>
<comment type="caution">
    <text evidence="1">The sequence shown here is derived from an EMBL/GenBank/DDBJ whole genome shotgun (WGS) entry which is preliminary data.</text>
</comment>
<dbReference type="InterPro" id="IPR045851">
    <property type="entry name" value="AMP-bd_C_sf"/>
</dbReference>
<evidence type="ECO:0000313" key="2">
    <source>
        <dbReference type="Proteomes" id="UP001408789"/>
    </source>
</evidence>
<proteinExistence type="predicted"/>
<name>A0AAP0CCG1_9ASTR</name>
<dbReference type="Proteomes" id="UP001408789">
    <property type="component" value="Unassembled WGS sequence"/>
</dbReference>
<dbReference type="Gene3D" id="3.30.300.30">
    <property type="match status" value="1"/>
</dbReference>
<keyword evidence="2" id="KW-1185">Reference proteome</keyword>
<dbReference type="AlphaFoldDB" id="A0AAP0CCG1"/>
<dbReference type="SUPFAM" id="SSF56801">
    <property type="entry name" value="Acetyl-CoA synthetase-like"/>
    <property type="match status" value="1"/>
</dbReference>
<reference evidence="1 2" key="1">
    <citation type="submission" date="2024-04" db="EMBL/GenBank/DDBJ databases">
        <title>The reference genome of an endangered Asteraceae, Deinandra increscens subsp. villosa, native to the Central Coast of California.</title>
        <authorList>
            <person name="Guilliams M."/>
            <person name="Hasenstab-Lehman K."/>
            <person name="Meyer R."/>
            <person name="Mcevoy S."/>
        </authorList>
    </citation>
    <scope>NUCLEOTIDE SEQUENCE [LARGE SCALE GENOMIC DNA]</scope>
    <source>
        <tissue evidence="1">Leaf</tissue>
    </source>
</reference>
<accession>A0AAP0CCG1</accession>